<protein>
    <submittedName>
        <fullName evidence="6">MFS transporter</fullName>
    </submittedName>
</protein>
<gene>
    <name evidence="6" type="ORF">CRP01_23095</name>
</gene>
<feature type="transmembrane region" description="Helical" evidence="4">
    <location>
        <begin position="171"/>
        <end position="191"/>
    </location>
</feature>
<dbReference type="GO" id="GO:0022857">
    <property type="term" value="F:transmembrane transporter activity"/>
    <property type="evidence" value="ECO:0007669"/>
    <property type="project" value="InterPro"/>
</dbReference>
<accession>A0A2D0N6K4</accession>
<feature type="transmembrane region" description="Helical" evidence="4">
    <location>
        <begin position="374"/>
        <end position="394"/>
    </location>
</feature>
<feature type="transmembrane region" description="Helical" evidence="4">
    <location>
        <begin position="257"/>
        <end position="277"/>
    </location>
</feature>
<name>A0A2D0N6K4_FLAN2</name>
<dbReference type="Proteomes" id="UP000223913">
    <property type="component" value="Unassembled WGS sequence"/>
</dbReference>
<feature type="transmembrane region" description="Helical" evidence="4">
    <location>
        <begin position="12"/>
        <end position="37"/>
    </location>
</feature>
<dbReference type="PANTHER" id="PTHR23521">
    <property type="entry name" value="TRANSPORTER MFS SUPERFAMILY"/>
    <property type="match status" value="1"/>
</dbReference>
<keyword evidence="2 4" id="KW-1133">Transmembrane helix</keyword>
<evidence type="ECO:0000259" key="5">
    <source>
        <dbReference type="PROSITE" id="PS50850"/>
    </source>
</evidence>
<feature type="transmembrane region" description="Helical" evidence="4">
    <location>
        <begin position="109"/>
        <end position="129"/>
    </location>
</feature>
<dbReference type="Pfam" id="PF07690">
    <property type="entry name" value="MFS_1"/>
    <property type="match status" value="1"/>
</dbReference>
<evidence type="ECO:0000313" key="6">
    <source>
        <dbReference type="EMBL" id="PHN04087.1"/>
    </source>
</evidence>
<reference evidence="6 7" key="1">
    <citation type="submission" date="2017-10" db="EMBL/GenBank/DDBJ databases">
        <title>The draft genome sequence of Lewinella nigricans NBRC 102662.</title>
        <authorList>
            <person name="Wang K."/>
        </authorList>
    </citation>
    <scope>NUCLEOTIDE SEQUENCE [LARGE SCALE GENOMIC DNA]</scope>
    <source>
        <strain evidence="6 7">NBRC 102662</strain>
    </source>
</reference>
<feature type="transmembrane region" description="Helical" evidence="4">
    <location>
        <begin position="141"/>
        <end position="159"/>
    </location>
</feature>
<dbReference type="AlphaFoldDB" id="A0A2D0N6K4"/>
<dbReference type="InterPro" id="IPR011701">
    <property type="entry name" value="MFS"/>
</dbReference>
<sequence length="397" mass="43273">MKESEIATTPRTFWVLPIIVFSQFAGGSMWFVGNAVVDDLRELLDLSAGAVADISSSVQLGFMAGTLVFSILSIADRFSPSRVFLFSTIAGAVFNIAVIWFGTSLFSVLLLRFMTGFFLAGIYPVGMKIAADWYNKGLGKALGYLVGALVLGKAFPHFIKDITEGLPWQIVLIATSVLAVSGGLSLALIVGDGPYRKKGARFNWTAIPEIFSSKDFRSAAFGYFGHMWELYTFWTFIPLILLTYVQTNGIELAIPHWTFIIIGVGAFACVAGGYLSLRTGSARVAFGMLLTSGICCLISPWLFQLPLIPFLLILLIWGFAVVGDSAQFSAIVAKTAVPMYVGTALTVVNGIGFTITVFSIQFFSLLLESWPPQYLFLLLAIGPLFGLLMFGRLLKRF</sequence>
<dbReference type="EMBL" id="PDUD01000027">
    <property type="protein sequence ID" value="PHN04087.1"/>
    <property type="molecule type" value="Genomic_DNA"/>
</dbReference>
<dbReference type="InterPro" id="IPR036259">
    <property type="entry name" value="MFS_trans_sf"/>
</dbReference>
<feature type="transmembrane region" description="Helical" evidence="4">
    <location>
        <begin position="340"/>
        <end position="362"/>
    </location>
</feature>
<comment type="caution">
    <text evidence="6">The sequence shown here is derived from an EMBL/GenBank/DDBJ whole genome shotgun (WGS) entry which is preliminary data.</text>
</comment>
<dbReference type="OrthoDB" id="9781976at2"/>
<feature type="transmembrane region" description="Helical" evidence="4">
    <location>
        <begin position="284"/>
        <end position="303"/>
    </location>
</feature>
<feature type="transmembrane region" description="Helical" evidence="4">
    <location>
        <begin position="57"/>
        <end position="76"/>
    </location>
</feature>
<evidence type="ECO:0000256" key="4">
    <source>
        <dbReference type="SAM" id="Phobius"/>
    </source>
</evidence>
<dbReference type="RefSeq" id="WP_099152473.1">
    <property type="nucleotide sequence ID" value="NZ_PDUD01000027.1"/>
</dbReference>
<feature type="transmembrane region" description="Helical" evidence="4">
    <location>
        <begin position="220"/>
        <end position="245"/>
    </location>
</feature>
<feature type="domain" description="Major facilitator superfamily (MFS) profile" evidence="5">
    <location>
        <begin position="15"/>
        <end position="397"/>
    </location>
</feature>
<dbReference type="PROSITE" id="PS50850">
    <property type="entry name" value="MFS"/>
    <property type="match status" value="1"/>
</dbReference>
<feature type="transmembrane region" description="Helical" evidence="4">
    <location>
        <begin position="309"/>
        <end position="333"/>
    </location>
</feature>
<dbReference type="GO" id="GO:0005886">
    <property type="term" value="C:plasma membrane"/>
    <property type="evidence" value="ECO:0007669"/>
    <property type="project" value="TreeGrafter"/>
</dbReference>
<dbReference type="SUPFAM" id="SSF103473">
    <property type="entry name" value="MFS general substrate transporter"/>
    <property type="match status" value="1"/>
</dbReference>
<feature type="transmembrane region" description="Helical" evidence="4">
    <location>
        <begin position="83"/>
        <end position="103"/>
    </location>
</feature>
<dbReference type="PANTHER" id="PTHR23521:SF3">
    <property type="entry name" value="MFS TRANSPORTER"/>
    <property type="match status" value="1"/>
</dbReference>
<keyword evidence="3 4" id="KW-0472">Membrane</keyword>
<evidence type="ECO:0000256" key="3">
    <source>
        <dbReference type="ARBA" id="ARBA00023136"/>
    </source>
</evidence>
<dbReference type="InterPro" id="IPR020846">
    <property type="entry name" value="MFS_dom"/>
</dbReference>
<keyword evidence="7" id="KW-1185">Reference proteome</keyword>
<evidence type="ECO:0000256" key="2">
    <source>
        <dbReference type="ARBA" id="ARBA00022989"/>
    </source>
</evidence>
<keyword evidence="1 4" id="KW-0812">Transmembrane</keyword>
<dbReference type="Gene3D" id="1.20.1250.20">
    <property type="entry name" value="MFS general substrate transporter like domains"/>
    <property type="match status" value="1"/>
</dbReference>
<evidence type="ECO:0000256" key="1">
    <source>
        <dbReference type="ARBA" id="ARBA00022692"/>
    </source>
</evidence>
<organism evidence="6 7">
    <name type="scientific">Flavilitoribacter nigricans (strain ATCC 23147 / DSM 23189 / NBRC 102662 / NCIMB 1420 / SS-2)</name>
    <name type="common">Lewinella nigricans</name>
    <dbReference type="NCBI Taxonomy" id="1122177"/>
    <lineage>
        <taxon>Bacteria</taxon>
        <taxon>Pseudomonadati</taxon>
        <taxon>Bacteroidota</taxon>
        <taxon>Saprospiria</taxon>
        <taxon>Saprospirales</taxon>
        <taxon>Lewinellaceae</taxon>
        <taxon>Flavilitoribacter</taxon>
    </lineage>
</organism>
<proteinExistence type="predicted"/>
<evidence type="ECO:0000313" key="7">
    <source>
        <dbReference type="Proteomes" id="UP000223913"/>
    </source>
</evidence>